<gene>
    <name evidence="1" type="ORF">Tci_622865</name>
</gene>
<name>A0A699JSI0_TANCI</name>
<proteinExistence type="predicted"/>
<feature type="non-terminal residue" evidence="1">
    <location>
        <position position="1"/>
    </location>
</feature>
<reference evidence="1" key="1">
    <citation type="journal article" date="2019" name="Sci. Rep.">
        <title>Draft genome of Tanacetum cinerariifolium, the natural source of mosquito coil.</title>
        <authorList>
            <person name="Yamashiro T."/>
            <person name="Shiraishi A."/>
            <person name="Satake H."/>
            <person name="Nakayama K."/>
        </authorList>
    </citation>
    <scope>NUCLEOTIDE SEQUENCE</scope>
</reference>
<evidence type="ECO:0000313" key="1">
    <source>
        <dbReference type="EMBL" id="GFA50893.1"/>
    </source>
</evidence>
<comment type="caution">
    <text evidence="1">The sequence shown here is derived from an EMBL/GenBank/DDBJ whole genome shotgun (WGS) entry which is preliminary data.</text>
</comment>
<organism evidence="1">
    <name type="scientific">Tanacetum cinerariifolium</name>
    <name type="common">Dalmatian daisy</name>
    <name type="synonym">Chrysanthemum cinerariifolium</name>
    <dbReference type="NCBI Taxonomy" id="118510"/>
    <lineage>
        <taxon>Eukaryota</taxon>
        <taxon>Viridiplantae</taxon>
        <taxon>Streptophyta</taxon>
        <taxon>Embryophyta</taxon>
        <taxon>Tracheophyta</taxon>
        <taxon>Spermatophyta</taxon>
        <taxon>Magnoliopsida</taxon>
        <taxon>eudicotyledons</taxon>
        <taxon>Gunneridae</taxon>
        <taxon>Pentapetalae</taxon>
        <taxon>asterids</taxon>
        <taxon>campanulids</taxon>
        <taxon>Asterales</taxon>
        <taxon>Asteraceae</taxon>
        <taxon>Asteroideae</taxon>
        <taxon>Anthemideae</taxon>
        <taxon>Anthemidinae</taxon>
        <taxon>Tanacetum</taxon>
    </lineage>
</organism>
<sequence>LRAIDDRLGDIDSNIYTLSTEVEDLTPVVSGMSEQYDQFYGEFYRLRLEQDRFRAWNSSHMS</sequence>
<protein>
    <submittedName>
        <fullName evidence="1">Uncharacterized protein</fullName>
    </submittedName>
</protein>
<accession>A0A699JSI0</accession>
<dbReference type="AlphaFoldDB" id="A0A699JSI0"/>
<dbReference type="EMBL" id="BKCJ010436400">
    <property type="protein sequence ID" value="GFA50893.1"/>
    <property type="molecule type" value="Genomic_DNA"/>
</dbReference>